<dbReference type="RefSeq" id="XP_025363599.1">
    <property type="nucleotide sequence ID" value="XM_025503423.1"/>
</dbReference>
<dbReference type="Pfam" id="PF02629">
    <property type="entry name" value="CoA_binding"/>
    <property type="match status" value="1"/>
</dbReference>
<dbReference type="Gene3D" id="3.40.50.261">
    <property type="entry name" value="Succinyl-CoA synthetase domains"/>
    <property type="match status" value="1"/>
</dbReference>
<dbReference type="PRINTS" id="PR01798">
    <property type="entry name" value="SCOASYNTHASE"/>
</dbReference>
<dbReference type="InterPro" id="IPR005811">
    <property type="entry name" value="SUCC_ACL_C"/>
</dbReference>
<dbReference type="STRING" id="1569628.A0A316UUK5"/>
<dbReference type="AlphaFoldDB" id="A0A316UUK5"/>
<dbReference type="EMBL" id="KZ819664">
    <property type="protein sequence ID" value="PWN28987.1"/>
    <property type="molecule type" value="Genomic_DNA"/>
</dbReference>
<dbReference type="SUPFAM" id="SSF52210">
    <property type="entry name" value="Succinyl-CoA synthetase domains"/>
    <property type="match status" value="1"/>
</dbReference>
<dbReference type="PANTHER" id="PTHR11117:SF2">
    <property type="entry name" value="SUCCINATE--COA LIGASE [ADP_GDP-FORMING] SUBUNIT ALPHA, MITOCHONDRIAL"/>
    <property type="match status" value="1"/>
</dbReference>
<evidence type="ECO:0000259" key="3">
    <source>
        <dbReference type="SMART" id="SM00881"/>
    </source>
</evidence>
<dbReference type="GO" id="GO:0005739">
    <property type="term" value="C:mitochondrion"/>
    <property type="evidence" value="ECO:0007669"/>
    <property type="project" value="TreeGrafter"/>
</dbReference>
<gene>
    <name evidence="4" type="ORF">BDZ90DRAFT_136153</name>
</gene>
<keyword evidence="5" id="KW-1185">Reference proteome</keyword>
<proteinExistence type="predicted"/>
<dbReference type="GeneID" id="37025246"/>
<dbReference type="GO" id="GO:0004775">
    <property type="term" value="F:succinate-CoA ligase (ADP-forming) activity"/>
    <property type="evidence" value="ECO:0007669"/>
    <property type="project" value="TreeGrafter"/>
</dbReference>
<dbReference type="FunFam" id="3.40.50.720:FF:000277">
    <property type="entry name" value="Succinate--CoA ligase [ADP-forming] subunit alpha"/>
    <property type="match status" value="1"/>
</dbReference>
<evidence type="ECO:0000256" key="2">
    <source>
        <dbReference type="ARBA" id="ARBA00022741"/>
    </source>
</evidence>
<organism evidence="4 5">
    <name type="scientific">Jaminaea rosea</name>
    <dbReference type="NCBI Taxonomy" id="1569628"/>
    <lineage>
        <taxon>Eukaryota</taxon>
        <taxon>Fungi</taxon>
        <taxon>Dikarya</taxon>
        <taxon>Basidiomycota</taxon>
        <taxon>Ustilaginomycotina</taxon>
        <taxon>Exobasidiomycetes</taxon>
        <taxon>Microstromatales</taxon>
        <taxon>Microstromatales incertae sedis</taxon>
        <taxon>Jaminaea</taxon>
    </lineage>
</organism>
<dbReference type="GO" id="GO:0004776">
    <property type="term" value="F:succinate-CoA ligase (GDP-forming) activity"/>
    <property type="evidence" value="ECO:0007669"/>
    <property type="project" value="TreeGrafter"/>
</dbReference>
<dbReference type="GO" id="GO:0000166">
    <property type="term" value="F:nucleotide binding"/>
    <property type="evidence" value="ECO:0007669"/>
    <property type="project" value="UniProtKB-KW"/>
</dbReference>
<dbReference type="Proteomes" id="UP000245884">
    <property type="component" value="Unassembled WGS sequence"/>
</dbReference>
<dbReference type="InterPro" id="IPR003781">
    <property type="entry name" value="CoA-bd"/>
</dbReference>
<dbReference type="GO" id="GO:0006099">
    <property type="term" value="P:tricarboxylic acid cycle"/>
    <property type="evidence" value="ECO:0007669"/>
    <property type="project" value="TreeGrafter"/>
</dbReference>
<dbReference type="SUPFAM" id="SSF51735">
    <property type="entry name" value="NAD(P)-binding Rossmann-fold domains"/>
    <property type="match status" value="1"/>
</dbReference>
<sequence>MASKGALKTAADGARLFKTSYARTIGNLKVDASTPCIVQGFTGKSSTFHSKLSLDMGTNIVGGVSPGKGGRTHLERPVFDSVKEAVKHVKPHATAVFVPPLLAADAIIDAIENEVPLIVSVAEGIPVHDQIKVMSALHSQDKSRLVGANSPGLVNPAGCRLGISPSIVAAPGPIGERSNHLSMSSLLLPSMINSIPAILCPGIAARSGTLSYEAAASCKSTGQSYIFGLGGDFYPGTRTAEALEFFMNDESTKGIILVGEVGGVMEEEAIDLLHSNGYLNAETGEPIKPIVGFISGRNVPPGQTFGHSGAVWRDGINSAEQKREAWKEVGIKVVDTIADTGPAIVGEMKRRGLIEGDNGDKGGSGFGLADVLTLGLAESLMSS</sequence>
<evidence type="ECO:0000313" key="5">
    <source>
        <dbReference type="Proteomes" id="UP000245884"/>
    </source>
</evidence>
<dbReference type="Pfam" id="PF00549">
    <property type="entry name" value="Ligase_CoA"/>
    <property type="match status" value="1"/>
</dbReference>
<evidence type="ECO:0000313" key="4">
    <source>
        <dbReference type="EMBL" id="PWN28987.1"/>
    </source>
</evidence>
<dbReference type="InterPro" id="IPR036291">
    <property type="entry name" value="NAD(P)-bd_dom_sf"/>
</dbReference>
<dbReference type="OrthoDB" id="1664372at2759"/>
<feature type="domain" description="CoA-binding" evidence="3">
    <location>
        <begin position="29"/>
        <end position="125"/>
    </location>
</feature>
<dbReference type="Gene3D" id="3.40.50.720">
    <property type="entry name" value="NAD(P)-binding Rossmann-like Domain"/>
    <property type="match status" value="1"/>
</dbReference>
<dbReference type="PANTHER" id="PTHR11117">
    <property type="entry name" value="SUCCINYL-COA LIGASE SUBUNIT ALPHA"/>
    <property type="match status" value="1"/>
</dbReference>
<keyword evidence="2" id="KW-0547">Nucleotide-binding</keyword>
<reference evidence="4 5" key="1">
    <citation type="journal article" date="2018" name="Mol. Biol. Evol.">
        <title>Broad Genomic Sampling Reveals a Smut Pathogenic Ancestry of the Fungal Clade Ustilaginomycotina.</title>
        <authorList>
            <person name="Kijpornyongpan T."/>
            <person name="Mondo S.J."/>
            <person name="Barry K."/>
            <person name="Sandor L."/>
            <person name="Lee J."/>
            <person name="Lipzen A."/>
            <person name="Pangilinan J."/>
            <person name="LaButti K."/>
            <person name="Hainaut M."/>
            <person name="Henrissat B."/>
            <person name="Grigoriev I.V."/>
            <person name="Spatafora J.W."/>
            <person name="Aime M.C."/>
        </authorList>
    </citation>
    <scope>NUCLEOTIDE SEQUENCE [LARGE SCALE GENOMIC DNA]</scope>
    <source>
        <strain evidence="4 5">MCA 5214</strain>
    </source>
</reference>
<name>A0A316UUK5_9BASI</name>
<accession>A0A316UUK5</accession>
<dbReference type="InterPro" id="IPR016102">
    <property type="entry name" value="Succinyl-CoA_synth-like"/>
</dbReference>
<protein>
    <submittedName>
        <fullName evidence="4">NAD(P)-binding protein</fullName>
    </submittedName>
</protein>
<evidence type="ECO:0000256" key="1">
    <source>
        <dbReference type="ARBA" id="ARBA00022598"/>
    </source>
</evidence>
<dbReference type="SMART" id="SM00881">
    <property type="entry name" value="CoA_binding"/>
    <property type="match status" value="1"/>
</dbReference>
<keyword evidence="1" id="KW-0436">Ligase</keyword>
<dbReference type="GO" id="GO:0009361">
    <property type="term" value="C:succinate-CoA ligase complex (ADP-forming)"/>
    <property type="evidence" value="ECO:0007669"/>
    <property type="project" value="TreeGrafter"/>
</dbReference>